<protein>
    <submittedName>
        <fullName evidence="2">Txe/YoeB family addiction module toxin</fullName>
    </submittedName>
</protein>
<reference evidence="3" key="1">
    <citation type="submission" date="2017-06" db="EMBL/GenBank/DDBJ databases">
        <title>Capnocytophaga spp. assemblies.</title>
        <authorList>
            <person name="Gulvik C.A."/>
        </authorList>
    </citation>
    <scope>NUCLEOTIDE SEQUENCE [LARGE SCALE GENOMIC DNA]</scope>
    <source>
        <strain evidence="3">H6253</strain>
    </source>
</reference>
<evidence type="ECO:0000313" key="2">
    <source>
        <dbReference type="EMBL" id="ATA81586.1"/>
    </source>
</evidence>
<sequence length="98" mass="11291">MDNIETEELYKLEISKSARKELELIKKSATPSVKSKLERIVEELQKHPTKGLSVEQLKGKGGIGYSRELSKKDRVVYVVLEEEKTVVISQFLNHYEDK</sequence>
<organism evidence="2 3">
    <name type="scientific">Capnocytophaga leadbetteri</name>
    <dbReference type="NCBI Taxonomy" id="327575"/>
    <lineage>
        <taxon>Bacteria</taxon>
        <taxon>Pseudomonadati</taxon>
        <taxon>Bacteroidota</taxon>
        <taxon>Flavobacteriia</taxon>
        <taxon>Flavobacteriales</taxon>
        <taxon>Flavobacteriaceae</taxon>
        <taxon>Capnocytophaga</taxon>
    </lineage>
</organism>
<accession>A0A250FC76</accession>
<name>A0A250FC76_9FLAO</name>
<dbReference type="EMBL" id="CP022384">
    <property type="protein sequence ID" value="ATA81586.1"/>
    <property type="molecule type" value="Genomic_DNA"/>
</dbReference>
<dbReference type="RefSeq" id="WP_095913539.1">
    <property type="nucleotide sequence ID" value="NZ_CP022384.1"/>
</dbReference>
<dbReference type="KEGG" id="clk:CGC53_04105"/>
<dbReference type="Proteomes" id="UP000217276">
    <property type="component" value="Chromosome"/>
</dbReference>
<dbReference type="AlphaFoldDB" id="A0A250FC76"/>
<dbReference type="InterPro" id="IPR035093">
    <property type="entry name" value="RelE/ParE_toxin_dom_sf"/>
</dbReference>
<dbReference type="SUPFAM" id="SSF143011">
    <property type="entry name" value="RelE-like"/>
    <property type="match status" value="1"/>
</dbReference>
<gene>
    <name evidence="2" type="ORF">CGC53_04105</name>
</gene>
<evidence type="ECO:0000256" key="1">
    <source>
        <dbReference type="ARBA" id="ARBA00022649"/>
    </source>
</evidence>
<proteinExistence type="predicted"/>
<keyword evidence="3" id="KW-1185">Reference proteome</keyword>
<evidence type="ECO:0000313" key="3">
    <source>
        <dbReference type="Proteomes" id="UP000217276"/>
    </source>
</evidence>
<keyword evidence="1" id="KW-1277">Toxin-antitoxin system</keyword>
<dbReference type="Gene3D" id="3.30.2310.20">
    <property type="entry name" value="RelE-like"/>
    <property type="match status" value="1"/>
</dbReference>
<dbReference type="Pfam" id="PF05016">
    <property type="entry name" value="ParE_toxin"/>
    <property type="match status" value="1"/>
</dbReference>
<dbReference type="InterPro" id="IPR007712">
    <property type="entry name" value="RelE/ParE_toxin"/>
</dbReference>